<keyword evidence="9" id="KW-1185">Reference proteome</keyword>
<sequence>MNREHTAAQEASFRFSIIGGLDLRIDGARPETPTGKQHTLLASLLLHPDRVLSTDELIDYLWEDSLPQHPAAALHTVVTRVRRALCGEARSRDVIRRRGSGYGLASSDCYVDLVEFRSLVRRADTARREGNHGKESQLLGAALALWSWPALPDVGSRTLRRAVLPGLTEEWLASAERRAEVDLALGRPQRLIPELTTLATAFPYHEGLWRARILALHHSGRDAEALRVFSEFRDRARAELGAEPGCLLKAAHLAVLRGGTGRPGTTKAQ</sequence>
<dbReference type="InterPro" id="IPR036388">
    <property type="entry name" value="WH-like_DNA-bd_sf"/>
</dbReference>
<evidence type="ECO:0000256" key="6">
    <source>
        <dbReference type="PROSITE-ProRule" id="PRU01091"/>
    </source>
</evidence>
<evidence type="ECO:0000313" key="9">
    <source>
        <dbReference type="Proteomes" id="UP000578686"/>
    </source>
</evidence>
<feature type="domain" description="OmpR/PhoB-type" evidence="7">
    <location>
        <begin position="2"/>
        <end position="106"/>
    </location>
</feature>
<dbReference type="PANTHER" id="PTHR35807">
    <property type="entry name" value="TRANSCRIPTIONAL REGULATOR REDD-RELATED"/>
    <property type="match status" value="1"/>
</dbReference>
<organism evidence="8 9">
    <name type="scientific">Streptomyces lonarensis</name>
    <dbReference type="NCBI Taxonomy" id="700599"/>
    <lineage>
        <taxon>Bacteria</taxon>
        <taxon>Bacillati</taxon>
        <taxon>Actinomycetota</taxon>
        <taxon>Actinomycetes</taxon>
        <taxon>Kitasatosporales</taxon>
        <taxon>Streptomycetaceae</taxon>
        <taxon>Streptomyces</taxon>
    </lineage>
</organism>
<dbReference type="InterPro" id="IPR051677">
    <property type="entry name" value="AfsR-DnrI-RedD_regulator"/>
</dbReference>
<evidence type="ECO:0000256" key="5">
    <source>
        <dbReference type="ARBA" id="ARBA00023163"/>
    </source>
</evidence>
<dbReference type="Gene3D" id="1.25.40.10">
    <property type="entry name" value="Tetratricopeptide repeat domain"/>
    <property type="match status" value="1"/>
</dbReference>
<keyword evidence="2" id="KW-0902">Two-component regulatory system</keyword>
<evidence type="ECO:0000256" key="3">
    <source>
        <dbReference type="ARBA" id="ARBA00023015"/>
    </source>
</evidence>
<dbReference type="InterPro" id="IPR005158">
    <property type="entry name" value="BTAD"/>
</dbReference>
<dbReference type="PROSITE" id="PS51755">
    <property type="entry name" value="OMPR_PHOB"/>
    <property type="match status" value="1"/>
</dbReference>
<dbReference type="GO" id="GO:0006355">
    <property type="term" value="P:regulation of DNA-templated transcription"/>
    <property type="evidence" value="ECO:0007669"/>
    <property type="project" value="InterPro"/>
</dbReference>
<dbReference type="InterPro" id="IPR011990">
    <property type="entry name" value="TPR-like_helical_dom_sf"/>
</dbReference>
<dbReference type="Pfam" id="PF00486">
    <property type="entry name" value="Trans_reg_C"/>
    <property type="match status" value="1"/>
</dbReference>
<comment type="caution">
    <text evidence="8">The sequence shown here is derived from an EMBL/GenBank/DDBJ whole genome shotgun (WGS) entry which is preliminary data.</text>
</comment>
<dbReference type="SUPFAM" id="SSF46894">
    <property type="entry name" value="C-terminal effector domain of the bipartite response regulators"/>
    <property type="match status" value="1"/>
</dbReference>
<dbReference type="SMART" id="SM01043">
    <property type="entry name" value="BTAD"/>
    <property type="match status" value="1"/>
</dbReference>
<keyword evidence="5" id="KW-0804">Transcription</keyword>
<dbReference type="EMBL" id="JAAVJD010000020">
    <property type="protein sequence ID" value="NJQ04943.1"/>
    <property type="molecule type" value="Genomic_DNA"/>
</dbReference>
<dbReference type="Proteomes" id="UP000578686">
    <property type="component" value="Unassembled WGS sequence"/>
</dbReference>
<dbReference type="Gene3D" id="1.10.10.10">
    <property type="entry name" value="Winged helix-like DNA-binding domain superfamily/Winged helix DNA-binding domain"/>
    <property type="match status" value="1"/>
</dbReference>
<dbReference type="InterPro" id="IPR016032">
    <property type="entry name" value="Sig_transdc_resp-reg_C-effctor"/>
</dbReference>
<dbReference type="CDD" id="cd15831">
    <property type="entry name" value="BTAD"/>
    <property type="match status" value="1"/>
</dbReference>
<dbReference type="Pfam" id="PF03704">
    <property type="entry name" value="BTAD"/>
    <property type="match status" value="1"/>
</dbReference>
<dbReference type="GO" id="GO:0003677">
    <property type="term" value="F:DNA binding"/>
    <property type="evidence" value="ECO:0007669"/>
    <property type="project" value="UniProtKB-UniRule"/>
</dbReference>
<feature type="DNA-binding region" description="OmpR/PhoB-type" evidence="6">
    <location>
        <begin position="2"/>
        <end position="106"/>
    </location>
</feature>
<comment type="similarity">
    <text evidence="1">Belongs to the AfsR/DnrI/RedD regulatory family.</text>
</comment>
<evidence type="ECO:0000313" key="8">
    <source>
        <dbReference type="EMBL" id="NJQ04943.1"/>
    </source>
</evidence>
<keyword evidence="3" id="KW-0805">Transcription regulation</keyword>
<gene>
    <name evidence="8" type="ORF">HCN56_04935</name>
</gene>
<dbReference type="RefSeq" id="WP_167968241.1">
    <property type="nucleotide sequence ID" value="NZ_BHZG01000010.1"/>
</dbReference>
<dbReference type="GO" id="GO:0000160">
    <property type="term" value="P:phosphorelay signal transduction system"/>
    <property type="evidence" value="ECO:0007669"/>
    <property type="project" value="UniProtKB-KW"/>
</dbReference>
<evidence type="ECO:0000256" key="4">
    <source>
        <dbReference type="ARBA" id="ARBA00023125"/>
    </source>
</evidence>
<evidence type="ECO:0000256" key="1">
    <source>
        <dbReference type="ARBA" id="ARBA00005820"/>
    </source>
</evidence>
<name>A0A7X6CYW5_9ACTN</name>
<accession>A0A7X6CYW5</accession>
<dbReference type="SMART" id="SM00862">
    <property type="entry name" value="Trans_reg_C"/>
    <property type="match status" value="1"/>
</dbReference>
<evidence type="ECO:0000256" key="2">
    <source>
        <dbReference type="ARBA" id="ARBA00023012"/>
    </source>
</evidence>
<dbReference type="InterPro" id="IPR001867">
    <property type="entry name" value="OmpR/PhoB-type_DNA-bd"/>
</dbReference>
<dbReference type="PANTHER" id="PTHR35807:SF1">
    <property type="entry name" value="TRANSCRIPTIONAL REGULATOR REDD"/>
    <property type="match status" value="1"/>
</dbReference>
<proteinExistence type="inferred from homology"/>
<evidence type="ECO:0000259" key="7">
    <source>
        <dbReference type="PROSITE" id="PS51755"/>
    </source>
</evidence>
<keyword evidence="4 6" id="KW-0238">DNA-binding</keyword>
<protein>
    <submittedName>
        <fullName evidence="8">AfsR/SARP family transcriptional regulator</fullName>
    </submittedName>
</protein>
<dbReference type="AlphaFoldDB" id="A0A7X6CYW5"/>
<reference evidence="8 9" key="1">
    <citation type="submission" date="2020-03" db="EMBL/GenBank/DDBJ databases">
        <title>Draft genome of Streptomyces sp. ventii, isolated from the Axial Seamount in the Pacific Ocean, and resequencing of the two type strains Streptomyces lonarensis strain NCL 716 and Streptomyces bohaiensis strain 11A07.</title>
        <authorList>
            <person name="Loughran R.M."/>
            <person name="Pfannmuller K.M."/>
            <person name="Wasson B.J."/>
            <person name="Deadmond M.C."/>
            <person name="Paddock B.E."/>
            <person name="Koyack M.J."/>
            <person name="Gallegos D.A."/>
            <person name="Mitchell E.A."/>
            <person name="Ushijima B."/>
            <person name="Saw J.H."/>
            <person name="Mcphail K.L."/>
            <person name="Videau P."/>
        </authorList>
    </citation>
    <scope>NUCLEOTIDE SEQUENCE [LARGE SCALE GENOMIC DNA]</scope>
    <source>
        <strain evidence="8 9">NCL716</strain>
    </source>
</reference>
<dbReference type="SUPFAM" id="SSF48452">
    <property type="entry name" value="TPR-like"/>
    <property type="match status" value="1"/>
</dbReference>